<dbReference type="SUPFAM" id="SSF57667">
    <property type="entry name" value="beta-beta-alpha zinc fingers"/>
    <property type="match status" value="1"/>
</dbReference>
<accession>A0A9P0L5I8</accession>
<dbReference type="OrthoDB" id="3561125at2759"/>
<gene>
    <name evidence="8" type="ORF">ACAOBT_LOCUS16202</name>
</gene>
<dbReference type="PANTHER" id="PTHR24379">
    <property type="entry name" value="KRAB AND ZINC FINGER DOMAIN-CONTAINING"/>
    <property type="match status" value="1"/>
</dbReference>
<evidence type="ECO:0000313" key="9">
    <source>
        <dbReference type="Proteomes" id="UP001152888"/>
    </source>
</evidence>
<keyword evidence="4" id="KW-0862">Zinc</keyword>
<dbReference type="SMART" id="SM00355">
    <property type="entry name" value="ZnF_C2H2"/>
    <property type="match status" value="13"/>
</dbReference>
<keyword evidence="1" id="KW-0479">Metal-binding</keyword>
<evidence type="ECO:0000256" key="6">
    <source>
        <dbReference type="SAM" id="MobiDB-lite"/>
    </source>
</evidence>
<evidence type="ECO:0000256" key="2">
    <source>
        <dbReference type="ARBA" id="ARBA00022737"/>
    </source>
</evidence>
<evidence type="ECO:0000259" key="7">
    <source>
        <dbReference type="PROSITE" id="PS50157"/>
    </source>
</evidence>
<keyword evidence="2" id="KW-0677">Repeat</keyword>
<organism evidence="8 9">
    <name type="scientific">Acanthoscelides obtectus</name>
    <name type="common">Bean weevil</name>
    <name type="synonym">Bruchus obtectus</name>
    <dbReference type="NCBI Taxonomy" id="200917"/>
    <lineage>
        <taxon>Eukaryota</taxon>
        <taxon>Metazoa</taxon>
        <taxon>Ecdysozoa</taxon>
        <taxon>Arthropoda</taxon>
        <taxon>Hexapoda</taxon>
        <taxon>Insecta</taxon>
        <taxon>Pterygota</taxon>
        <taxon>Neoptera</taxon>
        <taxon>Endopterygota</taxon>
        <taxon>Coleoptera</taxon>
        <taxon>Polyphaga</taxon>
        <taxon>Cucujiformia</taxon>
        <taxon>Chrysomeloidea</taxon>
        <taxon>Chrysomelidae</taxon>
        <taxon>Bruchinae</taxon>
        <taxon>Bruchini</taxon>
        <taxon>Acanthoscelides</taxon>
    </lineage>
</organism>
<keyword evidence="9" id="KW-1185">Reference proteome</keyword>
<evidence type="ECO:0000256" key="5">
    <source>
        <dbReference type="PROSITE-ProRule" id="PRU00042"/>
    </source>
</evidence>
<feature type="domain" description="C2H2-type" evidence="7">
    <location>
        <begin position="451"/>
        <end position="478"/>
    </location>
</feature>
<protein>
    <recommendedName>
        <fullName evidence="7">C2H2-type domain-containing protein</fullName>
    </recommendedName>
</protein>
<feature type="compositionally biased region" description="Basic and acidic residues" evidence="6">
    <location>
        <begin position="1"/>
        <end position="38"/>
    </location>
</feature>
<evidence type="ECO:0000256" key="3">
    <source>
        <dbReference type="ARBA" id="ARBA00022771"/>
    </source>
</evidence>
<dbReference type="PROSITE" id="PS00028">
    <property type="entry name" value="ZINC_FINGER_C2H2_1"/>
    <property type="match status" value="4"/>
</dbReference>
<feature type="region of interest" description="Disordered" evidence="6">
    <location>
        <begin position="1"/>
        <end position="50"/>
    </location>
</feature>
<evidence type="ECO:0000256" key="1">
    <source>
        <dbReference type="ARBA" id="ARBA00022723"/>
    </source>
</evidence>
<name>A0A9P0L5I8_ACAOB</name>
<evidence type="ECO:0000313" key="8">
    <source>
        <dbReference type="EMBL" id="CAH1984598.1"/>
    </source>
</evidence>
<dbReference type="EMBL" id="CAKOFQ010006959">
    <property type="protein sequence ID" value="CAH1984598.1"/>
    <property type="molecule type" value="Genomic_DNA"/>
</dbReference>
<feature type="domain" description="C2H2-type" evidence="7">
    <location>
        <begin position="201"/>
        <end position="228"/>
    </location>
</feature>
<feature type="domain" description="C2H2-type" evidence="7">
    <location>
        <begin position="532"/>
        <end position="560"/>
    </location>
</feature>
<dbReference type="InterPro" id="IPR036236">
    <property type="entry name" value="Znf_C2H2_sf"/>
</dbReference>
<evidence type="ECO:0000256" key="4">
    <source>
        <dbReference type="ARBA" id="ARBA00022833"/>
    </source>
</evidence>
<dbReference type="Proteomes" id="UP001152888">
    <property type="component" value="Unassembled WGS sequence"/>
</dbReference>
<dbReference type="GO" id="GO:0008270">
    <property type="term" value="F:zinc ion binding"/>
    <property type="evidence" value="ECO:0007669"/>
    <property type="project" value="UniProtKB-KW"/>
</dbReference>
<sequence>MDTNAHSELDQDDLDSKEMKNEDNQAFHTGNEESERGTMEMFVNSENDNTEAMRDILLNRIKMEPNEYDWAECSGNNQGEFKADSCAVKEEVSIKKEDIEESIDPFDPDSHGVNTGHSEGYNLNEYAASKEEIKIEPDAVKSEMDIDSEDFKISEITEEFIIKSDGETSMDASSDAAPNRTPKNIFPRKQAVYEKTDRKSFSCYSCNYTTYRKSHIIWHMKSHDKKSSSSSRLGLSKAMNAHKHNTCIHCNMTFTRAIGLDDHIVRKHPEFIESLDRIIRECPHCIYKTIQKNDFDRHVLTHSSSGSSYKSKTCTHCDATFKSKTALDDHIVKTHLDYMSLVTKLHHCTQCNYKTAIKTCLDRHLLFHLDEDSEFMKSKDEQIYTCQHCTYKTFKNCDLVRHMLTHSEINSICKPKTCTHCGAVFKSKTALDDHIVKKHPDLISLVTTKLHLCTECSYKTTIKTCLDRHLLIHFDKDPEFLKSNDRKTHECHLCTYKTLKKHELDRHTLTHPETVEQPLGSHVMRKQRKKHQKCIHCDKAFRDKTLLDGHILKKHPENRSTITSKLYKCSNCVYETTLKNDFNRHMLIHYGNVQAPAYKRMCTDCNVTFKDYLAFDGHIIQYHPDSMDLVTSQLYECKKCNYKTVWVASLHNHMSSCKMAL</sequence>
<comment type="caution">
    <text evidence="8">The sequence shown here is derived from an EMBL/GenBank/DDBJ whole genome shotgun (WGS) entry which is preliminary data.</text>
</comment>
<reference evidence="8" key="1">
    <citation type="submission" date="2022-03" db="EMBL/GenBank/DDBJ databases">
        <authorList>
            <person name="Sayadi A."/>
        </authorList>
    </citation>
    <scope>NUCLEOTIDE SEQUENCE</scope>
</reference>
<keyword evidence="3 5" id="KW-0863">Zinc-finger</keyword>
<dbReference type="PANTHER" id="PTHR24379:SF121">
    <property type="entry name" value="C2H2-TYPE DOMAIN-CONTAINING PROTEIN"/>
    <property type="match status" value="1"/>
</dbReference>
<proteinExistence type="predicted"/>
<dbReference type="PROSITE" id="PS50157">
    <property type="entry name" value="ZINC_FINGER_C2H2_2"/>
    <property type="match status" value="4"/>
</dbReference>
<feature type="domain" description="C2H2-type" evidence="7">
    <location>
        <begin position="567"/>
        <end position="594"/>
    </location>
</feature>
<dbReference type="AlphaFoldDB" id="A0A9P0L5I8"/>
<dbReference type="InterPro" id="IPR013087">
    <property type="entry name" value="Znf_C2H2_type"/>
</dbReference>
<dbReference type="Gene3D" id="3.30.160.60">
    <property type="entry name" value="Classic Zinc Finger"/>
    <property type="match status" value="6"/>
</dbReference>